<protein>
    <submittedName>
        <fullName evidence="2">Uncharacterized protein</fullName>
    </submittedName>
</protein>
<evidence type="ECO:0000256" key="1">
    <source>
        <dbReference type="SAM" id="MobiDB-lite"/>
    </source>
</evidence>
<evidence type="ECO:0000313" key="2">
    <source>
        <dbReference type="EMBL" id="SFM83229.1"/>
    </source>
</evidence>
<keyword evidence="3" id="KW-1185">Reference proteome</keyword>
<sequence>MNFDEAQRWLERADPAIAKKRRSITEQLEDMKTQAADGVLTRDAAAAWYALVQELHRLADAYERDLIRTLRSDGLTWQQVADAVQAQMSSRQAAQAKWKRLIDPTRRTTNGNMRRGGRPPQAPSA</sequence>
<dbReference type="RefSeq" id="WP_093337923.1">
    <property type="nucleotide sequence ID" value="NZ_FOUY01000003.1"/>
</dbReference>
<feature type="region of interest" description="Disordered" evidence="1">
    <location>
        <begin position="94"/>
        <end position="125"/>
    </location>
</feature>
<evidence type="ECO:0000313" key="3">
    <source>
        <dbReference type="Proteomes" id="UP000199614"/>
    </source>
</evidence>
<gene>
    <name evidence="2" type="ORF">SAMN05216207_1003158</name>
</gene>
<dbReference type="OrthoDB" id="3574193at2"/>
<dbReference type="AlphaFoldDB" id="A0A1I4U2V5"/>
<name>A0A1I4U2V5_PSUAM</name>
<proteinExistence type="predicted"/>
<dbReference type="Proteomes" id="UP000199614">
    <property type="component" value="Unassembled WGS sequence"/>
</dbReference>
<organism evidence="2 3">
    <name type="scientific">Pseudonocardia ammonioxydans</name>
    <dbReference type="NCBI Taxonomy" id="260086"/>
    <lineage>
        <taxon>Bacteria</taxon>
        <taxon>Bacillati</taxon>
        <taxon>Actinomycetota</taxon>
        <taxon>Actinomycetes</taxon>
        <taxon>Pseudonocardiales</taxon>
        <taxon>Pseudonocardiaceae</taxon>
        <taxon>Pseudonocardia</taxon>
    </lineage>
</organism>
<reference evidence="2 3" key="1">
    <citation type="submission" date="2016-10" db="EMBL/GenBank/DDBJ databases">
        <authorList>
            <person name="de Groot N.N."/>
        </authorList>
    </citation>
    <scope>NUCLEOTIDE SEQUENCE [LARGE SCALE GENOMIC DNA]</scope>
    <source>
        <strain evidence="2 3">CGMCC 4.1877</strain>
    </source>
</reference>
<accession>A0A1I4U2V5</accession>
<dbReference type="EMBL" id="FOUY01000003">
    <property type="protein sequence ID" value="SFM83229.1"/>
    <property type="molecule type" value="Genomic_DNA"/>
</dbReference>